<gene>
    <name evidence="8" type="ORF">SAMN02583745_01711</name>
</gene>
<dbReference type="InterPro" id="IPR009746">
    <property type="entry name" value="LipidA_acyl_PagP"/>
</dbReference>
<keyword evidence="6" id="KW-0998">Cell outer membrane</keyword>
<dbReference type="NCBIfam" id="NF008271">
    <property type="entry name" value="PRK11045.1"/>
    <property type="match status" value="1"/>
</dbReference>
<proteinExistence type="inferred from homology"/>
<comment type="similarity">
    <text evidence="2">Belongs to the lipid A palmitoyltransferase family.</text>
</comment>
<dbReference type="SUPFAM" id="SSF56925">
    <property type="entry name" value="OMPA-like"/>
    <property type="match status" value="1"/>
</dbReference>
<dbReference type="Pfam" id="PF07017">
    <property type="entry name" value="PagP"/>
    <property type="match status" value="1"/>
</dbReference>
<keyword evidence="9" id="KW-1185">Reference proteome</keyword>
<evidence type="ECO:0000256" key="7">
    <source>
        <dbReference type="ARBA" id="ARBA00023315"/>
    </source>
</evidence>
<evidence type="ECO:0000313" key="9">
    <source>
        <dbReference type="Proteomes" id="UP000242642"/>
    </source>
</evidence>
<keyword evidence="7" id="KW-0012">Acyltransferase</keyword>
<keyword evidence="4" id="KW-0732">Signal</keyword>
<dbReference type="GO" id="GO:0016746">
    <property type="term" value="F:acyltransferase activity"/>
    <property type="evidence" value="ECO:0007669"/>
    <property type="project" value="UniProtKB-KW"/>
</dbReference>
<dbReference type="GO" id="GO:0009279">
    <property type="term" value="C:cell outer membrane"/>
    <property type="evidence" value="ECO:0007669"/>
    <property type="project" value="UniProtKB-SubCell"/>
</dbReference>
<dbReference type="InterPro" id="IPR011250">
    <property type="entry name" value="OMP/PagP_B-barrel"/>
</dbReference>
<evidence type="ECO:0000256" key="1">
    <source>
        <dbReference type="ARBA" id="ARBA00004442"/>
    </source>
</evidence>
<reference evidence="9" key="1">
    <citation type="submission" date="2016-10" db="EMBL/GenBank/DDBJ databases">
        <authorList>
            <person name="Varghese N."/>
            <person name="Submissions S."/>
        </authorList>
    </citation>
    <scope>NUCLEOTIDE SEQUENCE [LARGE SCALE GENOMIC DNA]</scope>
    <source>
        <strain evidence="9">DSM 18579</strain>
    </source>
</reference>
<dbReference type="EMBL" id="FOHV01000012">
    <property type="protein sequence ID" value="SET22523.1"/>
    <property type="molecule type" value="Genomic_DNA"/>
</dbReference>
<evidence type="ECO:0000313" key="8">
    <source>
        <dbReference type="EMBL" id="SET22523.1"/>
    </source>
</evidence>
<dbReference type="STRING" id="1123402.SAMN02583745_01711"/>
<sequence length="215" mass="25103">MNTFFKLNLGCKNYLRDFKFKKKQIPVKFTLIFLSLMGFWLPVQLDAAITKSAQSFFNQIGDHSDLIWRKPMYATLYVPAITWHNRYLYDKADTDRYNERPYGLGFGFEREDENSWQSLYAMAFKDSFSKIEPIAGYGYEKRFSLTQDHNWRVGVGYTLGVTARDNWYYAPIPVALPLASINYKQVSFQGTYIPGTYGNGNVFFAWLRFQIPTGQ</sequence>
<evidence type="ECO:0000256" key="4">
    <source>
        <dbReference type="ARBA" id="ARBA00022729"/>
    </source>
</evidence>
<keyword evidence="5" id="KW-0472">Membrane</keyword>
<keyword evidence="3" id="KW-0808">Transferase</keyword>
<evidence type="ECO:0000256" key="3">
    <source>
        <dbReference type="ARBA" id="ARBA00022679"/>
    </source>
</evidence>
<protein>
    <submittedName>
        <fullName evidence="8">Antimicrobial peptide resistance and lipid A acylation PagP</fullName>
    </submittedName>
</protein>
<organism evidence="8 9">
    <name type="scientific">Thorsellia anophelis DSM 18579</name>
    <dbReference type="NCBI Taxonomy" id="1123402"/>
    <lineage>
        <taxon>Bacteria</taxon>
        <taxon>Pseudomonadati</taxon>
        <taxon>Pseudomonadota</taxon>
        <taxon>Gammaproteobacteria</taxon>
        <taxon>Enterobacterales</taxon>
        <taxon>Thorselliaceae</taxon>
        <taxon>Thorsellia</taxon>
    </lineage>
</organism>
<evidence type="ECO:0000256" key="6">
    <source>
        <dbReference type="ARBA" id="ARBA00023237"/>
    </source>
</evidence>
<dbReference type="Proteomes" id="UP000242642">
    <property type="component" value="Unassembled WGS sequence"/>
</dbReference>
<accession>A0A1I0CSL9</accession>
<evidence type="ECO:0000256" key="2">
    <source>
        <dbReference type="ARBA" id="ARBA00006368"/>
    </source>
</evidence>
<comment type="subcellular location">
    <subcellularLocation>
        <location evidence="1">Cell outer membrane</location>
    </subcellularLocation>
</comment>
<evidence type="ECO:0000256" key="5">
    <source>
        <dbReference type="ARBA" id="ARBA00023136"/>
    </source>
</evidence>
<name>A0A1I0CSL9_9GAMM</name>
<dbReference type="Gene3D" id="2.40.160.20">
    <property type="match status" value="1"/>
</dbReference>
<dbReference type="AlphaFoldDB" id="A0A1I0CSL9"/>